<evidence type="ECO:0000256" key="3">
    <source>
        <dbReference type="ARBA" id="ARBA00022670"/>
    </source>
</evidence>
<evidence type="ECO:0000256" key="2">
    <source>
        <dbReference type="ARBA" id="ARBA00022490"/>
    </source>
</evidence>
<dbReference type="PANTHER" id="PTHR32194">
    <property type="entry name" value="METALLOPROTEASE TLDD"/>
    <property type="match status" value="1"/>
</dbReference>
<dbReference type="PRINTS" id="PR00141">
    <property type="entry name" value="PROTEASOME"/>
</dbReference>
<dbReference type="GO" id="GO:0005839">
    <property type="term" value="C:proteasome core complex"/>
    <property type="evidence" value="ECO:0007669"/>
    <property type="project" value="InterPro"/>
</dbReference>
<evidence type="ECO:0000256" key="9">
    <source>
        <dbReference type="ARBA" id="ARBA00026071"/>
    </source>
</evidence>
<evidence type="ECO:0000256" key="4">
    <source>
        <dbReference type="ARBA" id="ARBA00022698"/>
    </source>
</evidence>
<dbReference type="InterPro" id="IPR001353">
    <property type="entry name" value="Proteasome_sua/b"/>
</dbReference>
<accession>B3MMF5</accession>
<dbReference type="SMR" id="B3MMF5"/>
<dbReference type="GO" id="GO:0005737">
    <property type="term" value="C:cytoplasm"/>
    <property type="evidence" value="ECO:0007669"/>
    <property type="project" value="UniProtKB-SubCell"/>
</dbReference>
<dbReference type="InterPro" id="IPR000243">
    <property type="entry name" value="Pept_T1A_subB"/>
</dbReference>
<dbReference type="CTD" id="318924"/>
<dbReference type="MEROPS" id="T01.A05"/>
<dbReference type="PANTHER" id="PTHR32194:SF3">
    <property type="entry name" value="PROTEASOME SUBUNIT BETA"/>
    <property type="match status" value="1"/>
</dbReference>
<evidence type="ECO:0000256" key="1">
    <source>
        <dbReference type="ARBA" id="ARBA00001198"/>
    </source>
</evidence>
<evidence type="ECO:0000256" key="11">
    <source>
        <dbReference type="RuleBase" id="RU004203"/>
    </source>
</evidence>
<gene>
    <name evidence="12" type="primary">Dana\GF14807</name>
    <name evidence="12" type="synonym">dana_GLEANR_15573</name>
    <name evidence="12" type="ORF">GF14807</name>
</gene>
<keyword evidence="5 12" id="KW-0378">Hydrolase</keyword>
<dbReference type="GO" id="GO:0005634">
    <property type="term" value="C:nucleus"/>
    <property type="evidence" value="ECO:0007669"/>
    <property type="project" value="UniProtKB-SubCell"/>
</dbReference>
<comment type="subcellular location">
    <subcellularLocation>
        <location evidence="11">Cytoplasm</location>
    </subcellularLocation>
    <subcellularLocation>
        <location evidence="11">Nucleus</location>
    </subcellularLocation>
</comment>
<evidence type="ECO:0000256" key="7">
    <source>
        <dbReference type="ARBA" id="ARBA00023145"/>
    </source>
</evidence>
<dbReference type="OMA" id="RFICNVA"/>
<dbReference type="GeneID" id="6497625"/>
<name>B3MMF5_DROAN</name>
<evidence type="ECO:0000256" key="8">
    <source>
        <dbReference type="ARBA" id="ARBA00024953"/>
    </source>
</evidence>
<dbReference type="KEGG" id="dan:6497625"/>
<dbReference type="PROSITE" id="PS00854">
    <property type="entry name" value="PROTEASOME_BETA_1"/>
    <property type="match status" value="1"/>
</dbReference>
<keyword evidence="11" id="KW-0539">Nucleus</keyword>
<evidence type="ECO:0000256" key="6">
    <source>
        <dbReference type="ARBA" id="ARBA00022942"/>
    </source>
</evidence>
<reference evidence="12 13" key="1">
    <citation type="journal article" date="2007" name="Nature">
        <title>Evolution of genes and genomes on the Drosophila phylogeny.</title>
        <authorList>
            <consortium name="Drosophila 12 Genomes Consortium"/>
            <person name="Clark A.G."/>
            <person name="Eisen M.B."/>
            <person name="Smith D.R."/>
            <person name="Bergman C.M."/>
            <person name="Oliver B."/>
            <person name="Markow T.A."/>
            <person name="Kaufman T.C."/>
            <person name="Kellis M."/>
            <person name="Gelbart W."/>
            <person name="Iyer V.N."/>
            <person name="Pollard D.A."/>
            <person name="Sackton T.B."/>
            <person name="Larracuente A.M."/>
            <person name="Singh N.D."/>
            <person name="Abad J.P."/>
            <person name="Abt D.N."/>
            <person name="Adryan B."/>
            <person name="Aguade M."/>
            <person name="Akashi H."/>
            <person name="Anderson W.W."/>
            <person name="Aquadro C.F."/>
            <person name="Ardell D.H."/>
            <person name="Arguello R."/>
            <person name="Artieri C.G."/>
            <person name="Barbash D.A."/>
            <person name="Barker D."/>
            <person name="Barsanti P."/>
            <person name="Batterham P."/>
            <person name="Batzoglou S."/>
            <person name="Begun D."/>
            <person name="Bhutkar A."/>
            <person name="Blanco E."/>
            <person name="Bosak S.A."/>
            <person name="Bradley R.K."/>
            <person name="Brand A.D."/>
            <person name="Brent M.R."/>
            <person name="Brooks A.N."/>
            <person name="Brown R.H."/>
            <person name="Butlin R.K."/>
            <person name="Caggese C."/>
            <person name="Calvi B.R."/>
            <person name="Bernardo de Carvalho A."/>
            <person name="Caspi A."/>
            <person name="Castrezana S."/>
            <person name="Celniker S.E."/>
            <person name="Chang J.L."/>
            <person name="Chapple C."/>
            <person name="Chatterji S."/>
            <person name="Chinwalla A."/>
            <person name="Civetta A."/>
            <person name="Clifton S.W."/>
            <person name="Comeron J.M."/>
            <person name="Costello J.C."/>
            <person name="Coyne J.A."/>
            <person name="Daub J."/>
            <person name="David R.G."/>
            <person name="Delcher A.L."/>
            <person name="Delehaunty K."/>
            <person name="Do C.B."/>
            <person name="Ebling H."/>
            <person name="Edwards K."/>
            <person name="Eickbush T."/>
            <person name="Evans J.D."/>
            <person name="Filipski A."/>
            <person name="Findeiss S."/>
            <person name="Freyhult E."/>
            <person name="Fulton L."/>
            <person name="Fulton R."/>
            <person name="Garcia A.C."/>
            <person name="Gardiner A."/>
            <person name="Garfield D.A."/>
            <person name="Garvin B.E."/>
            <person name="Gibson G."/>
            <person name="Gilbert D."/>
            <person name="Gnerre S."/>
            <person name="Godfrey J."/>
            <person name="Good R."/>
            <person name="Gotea V."/>
            <person name="Gravely B."/>
            <person name="Greenberg A.J."/>
            <person name="Griffiths-Jones S."/>
            <person name="Gross S."/>
            <person name="Guigo R."/>
            <person name="Gustafson E.A."/>
            <person name="Haerty W."/>
            <person name="Hahn M.W."/>
            <person name="Halligan D.L."/>
            <person name="Halpern A.L."/>
            <person name="Halter G.M."/>
            <person name="Han M.V."/>
            <person name="Heger A."/>
            <person name="Hillier L."/>
            <person name="Hinrichs A.S."/>
            <person name="Holmes I."/>
            <person name="Hoskins R.A."/>
            <person name="Hubisz M.J."/>
            <person name="Hultmark D."/>
            <person name="Huntley M.A."/>
            <person name="Jaffe D.B."/>
            <person name="Jagadeeshan S."/>
            <person name="Jeck W.R."/>
            <person name="Johnson J."/>
            <person name="Jones C.D."/>
            <person name="Jordan W.C."/>
            <person name="Karpen G.H."/>
            <person name="Kataoka E."/>
            <person name="Keightley P.D."/>
            <person name="Kheradpour P."/>
            <person name="Kirkness E.F."/>
            <person name="Koerich L.B."/>
            <person name="Kristiansen K."/>
            <person name="Kudrna D."/>
            <person name="Kulathinal R.J."/>
            <person name="Kumar S."/>
            <person name="Kwok R."/>
            <person name="Lander E."/>
            <person name="Langley C.H."/>
            <person name="Lapoint R."/>
            <person name="Lazzaro B.P."/>
            <person name="Lee S.J."/>
            <person name="Levesque L."/>
            <person name="Li R."/>
            <person name="Lin C.F."/>
            <person name="Lin M.F."/>
            <person name="Lindblad-Toh K."/>
            <person name="Llopart A."/>
            <person name="Long M."/>
            <person name="Low L."/>
            <person name="Lozovsky E."/>
            <person name="Lu J."/>
            <person name="Luo M."/>
            <person name="Machado C.A."/>
            <person name="Makalowski W."/>
            <person name="Marzo M."/>
            <person name="Matsuda M."/>
            <person name="Matzkin L."/>
            <person name="McAllister B."/>
            <person name="McBride C.S."/>
            <person name="McKernan B."/>
            <person name="McKernan K."/>
            <person name="Mendez-Lago M."/>
            <person name="Minx P."/>
            <person name="Mollenhauer M.U."/>
            <person name="Montooth K."/>
            <person name="Mount S.M."/>
            <person name="Mu X."/>
            <person name="Myers E."/>
            <person name="Negre B."/>
            <person name="Newfeld S."/>
            <person name="Nielsen R."/>
            <person name="Noor M.A."/>
            <person name="O'Grady P."/>
            <person name="Pachter L."/>
            <person name="Papaceit M."/>
            <person name="Parisi M.J."/>
            <person name="Parisi M."/>
            <person name="Parts L."/>
            <person name="Pedersen J.S."/>
            <person name="Pesole G."/>
            <person name="Phillippy A.M."/>
            <person name="Ponting C.P."/>
            <person name="Pop M."/>
            <person name="Porcelli D."/>
            <person name="Powell J.R."/>
            <person name="Prohaska S."/>
            <person name="Pruitt K."/>
            <person name="Puig M."/>
            <person name="Quesneville H."/>
            <person name="Ram K.R."/>
            <person name="Rand D."/>
            <person name="Rasmussen M.D."/>
            <person name="Reed L.K."/>
            <person name="Reenan R."/>
            <person name="Reily A."/>
            <person name="Remington K.A."/>
            <person name="Rieger T.T."/>
            <person name="Ritchie M.G."/>
            <person name="Robin C."/>
            <person name="Rogers Y.H."/>
            <person name="Rohde C."/>
            <person name="Rozas J."/>
            <person name="Rubenfield M.J."/>
            <person name="Ruiz A."/>
            <person name="Russo S."/>
            <person name="Salzberg S.L."/>
            <person name="Sanchez-Gracia A."/>
            <person name="Saranga D.J."/>
            <person name="Sato H."/>
            <person name="Schaeffer S.W."/>
            <person name="Schatz M.C."/>
            <person name="Schlenke T."/>
            <person name="Schwartz R."/>
            <person name="Segarra C."/>
            <person name="Singh R.S."/>
            <person name="Sirot L."/>
            <person name="Sirota M."/>
            <person name="Sisneros N.B."/>
            <person name="Smith C.D."/>
            <person name="Smith T.F."/>
            <person name="Spieth J."/>
            <person name="Stage D.E."/>
            <person name="Stark A."/>
            <person name="Stephan W."/>
            <person name="Strausberg R.L."/>
            <person name="Strempel S."/>
            <person name="Sturgill D."/>
            <person name="Sutton G."/>
            <person name="Sutton G.G."/>
            <person name="Tao W."/>
            <person name="Teichmann S."/>
            <person name="Tobari Y.N."/>
            <person name="Tomimura Y."/>
            <person name="Tsolas J.M."/>
            <person name="Valente V.L."/>
            <person name="Venter E."/>
            <person name="Venter J.C."/>
            <person name="Vicario S."/>
            <person name="Vieira F.G."/>
            <person name="Vilella A.J."/>
            <person name="Villasante A."/>
            <person name="Walenz B."/>
            <person name="Wang J."/>
            <person name="Wasserman M."/>
            <person name="Watts T."/>
            <person name="Wilson D."/>
            <person name="Wilson R.K."/>
            <person name="Wing R.A."/>
            <person name="Wolfner M.F."/>
            <person name="Wong A."/>
            <person name="Wong G.K."/>
            <person name="Wu C.I."/>
            <person name="Wu G."/>
            <person name="Yamamoto D."/>
            <person name="Yang H.P."/>
            <person name="Yang S.P."/>
            <person name="Yorke J.A."/>
            <person name="Yoshida K."/>
            <person name="Zdobnov E."/>
            <person name="Zhang P."/>
            <person name="Zhang Y."/>
            <person name="Zimin A.V."/>
            <person name="Baldwin J."/>
            <person name="Abdouelleil A."/>
            <person name="Abdulkadir J."/>
            <person name="Abebe A."/>
            <person name="Abera B."/>
            <person name="Abreu J."/>
            <person name="Acer S.C."/>
            <person name="Aftuck L."/>
            <person name="Alexander A."/>
            <person name="An P."/>
            <person name="Anderson E."/>
            <person name="Anderson S."/>
            <person name="Arachi H."/>
            <person name="Azer M."/>
            <person name="Bachantsang P."/>
            <person name="Barry A."/>
            <person name="Bayul T."/>
            <person name="Berlin A."/>
            <person name="Bessette D."/>
            <person name="Bloom T."/>
            <person name="Blye J."/>
            <person name="Boguslavskiy L."/>
            <person name="Bonnet C."/>
            <person name="Boukhgalter B."/>
            <person name="Bourzgui I."/>
            <person name="Brown A."/>
            <person name="Cahill P."/>
            <person name="Channer S."/>
            <person name="Cheshatsang Y."/>
            <person name="Chuda L."/>
            <person name="Citroen M."/>
            <person name="Collymore A."/>
            <person name="Cooke P."/>
            <person name="Costello M."/>
            <person name="D'Aco K."/>
            <person name="Daza R."/>
            <person name="De Haan G."/>
            <person name="DeGray S."/>
            <person name="DeMaso C."/>
            <person name="Dhargay N."/>
            <person name="Dooley K."/>
            <person name="Dooley E."/>
            <person name="Doricent M."/>
            <person name="Dorje P."/>
            <person name="Dorjee K."/>
            <person name="Dupes A."/>
            <person name="Elong R."/>
            <person name="Falk J."/>
            <person name="Farina A."/>
            <person name="Faro S."/>
            <person name="Ferguson D."/>
            <person name="Fisher S."/>
            <person name="Foley C.D."/>
            <person name="Franke A."/>
            <person name="Friedrich D."/>
            <person name="Gadbois L."/>
            <person name="Gearin G."/>
            <person name="Gearin C.R."/>
            <person name="Giannoukos G."/>
            <person name="Goode T."/>
            <person name="Graham J."/>
            <person name="Grandbois E."/>
            <person name="Grewal S."/>
            <person name="Gyaltsen K."/>
            <person name="Hafez N."/>
            <person name="Hagos B."/>
            <person name="Hall J."/>
            <person name="Henson C."/>
            <person name="Hollinger A."/>
            <person name="Honan T."/>
            <person name="Huard M.D."/>
            <person name="Hughes L."/>
            <person name="Hurhula B."/>
            <person name="Husby M.E."/>
            <person name="Kamat A."/>
            <person name="Kanga B."/>
            <person name="Kashin S."/>
            <person name="Khazanovich D."/>
            <person name="Kisner P."/>
            <person name="Lance K."/>
            <person name="Lara M."/>
            <person name="Lee W."/>
            <person name="Lennon N."/>
            <person name="Letendre F."/>
            <person name="LeVine R."/>
            <person name="Lipovsky A."/>
            <person name="Liu X."/>
            <person name="Liu J."/>
            <person name="Liu S."/>
            <person name="Lokyitsang T."/>
            <person name="Lokyitsang Y."/>
            <person name="Lubonja R."/>
            <person name="Lui A."/>
            <person name="MacDonald P."/>
            <person name="Magnisalis V."/>
            <person name="Maru K."/>
            <person name="Matthews C."/>
            <person name="McCusker W."/>
            <person name="McDonough S."/>
            <person name="Mehta T."/>
            <person name="Meldrim J."/>
            <person name="Meneus L."/>
            <person name="Mihai O."/>
            <person name="Mihalev A."/>
            <person name="Mihova T."/>
            <person name="Mittelman R."/>
            <person name="Mlenga V."/>
            <person name="Montmayeur A."/>
            <person name="Mulrain L."/>
            <person name="Navidi A."/>
            <person name="Naylor J."/>
            <person name="Negash T."/>
            <person name="Nguyen T."/>
            <person name="Nguyen N."/>
            <person name="Nicol R."/>
            <person name="Norbu C."/>
            <person name="Norbu N."/>
            <person name="Novod N."/>
            <person name="O'Neill B."/>
            <person name="Osman S."/>
            <person name="Markiewicz E."/>
            <person name="Oyono O.L."/>
            <person name="Patti C."/>
            <person name="Phunkhang P."/>
            <person name="Pierre F."/>
            <person name="Priest M."/>
            <person name="Raghuraman S."/>
            <person name="Rege F."/>
            <person name="Reyes R."/>
            <person name="Rise C."/>
            <person name="Rogov P."/>
            <person name="Ross K."/>
            <person name="Ryan E."/>
            <person name="Settipalli S."/>
            <person name="Shea T."/>
            <person name="Sherpa N."/>
            <person name="Shi L."/>
            <person name="Shih D."/>
            <person name="Sparrow T."/>
            <person name="Spaulding J."/>
            <person name="Stalker J."/>
            <person name="Stange-Thomann N."/>
            <person name="Stavropoulos S."/>
            <person name="Stone C."/>
            <person name="Strader C."/>
            <person name="Tesfaye S."/>
            <person name="Thomson T."/>
            <person name="Thoulutsang Y."/>
            <person name="Thoulutsang D."/>
            <person name="Topham K."/>
            <person name="Topping I."/>
            <person name="Tsamla T."/>
            <person name="Vassiliev H."/>
            <person name="Vo A."/>
            <person name="Wangchuk T."/>
            <person name="Wangdi T."/>
            <person name="Weiand M."/>
            <person name="Wilkinson J."/>
            <person name="Wilson A."/>
            <person name="Yadav S."/>
            <person name="Young G."/>
            <person name="Yu Q."/>
            <person name="Zembek L."/>
            <person name="Zhong D."/>
            <person name="Zimmer A."/>
            <person name="Zwirko Z."/>
            <person name="Jaffe D.B."/>
            <person name="Alvarez P."/>
            <person name="Brockman W."/>
            <person name="Butler J."/>
            <person name="Chin C."/>
            <person name="Gnerre S."/>
            <person name="Grabherr M."/>
            <person name="Kleber M."/>
            <person name="Mauceli E."/>
            <person name="MacCallum I."/>
        </authorList>
    </citation>
    <scope>NUCLEOTIDE SEQUENCE [LARGE SCALE GENOMIC DNA]</scope>
    <source>
        <strain evidence="13">Tucson 14024-0371.13</strain>
    </source>
</reference>
<dbReference type="EMBL" id="CH902620">
    <property type="protein sequence ID" value="EDV30901.1"/>
    <property type="molecule type" value="Genomic_DNA"/>
</dbReference>
<keyword evidence="7" id="KW-0865">Zymogen</keyword>
<feature type="active site" description="Nucleophile" evidence="10">
    <location>
        <position position="72"/>
    </location>
</feature>
<dbReference type="Gene3D" id="3.60.20.10">
    <property type="entry name" value="Glutamine Phosphoribosylpyrophosphate, subunit 1, domain 1"/>
    <property type="match status" value="1"/>
</dbReference>
<dbReference type="AlphaFoldDB" id="B3MMF5"/>
<dbReference type="PROSITE" id="PS51476">
    <property type="entry name" value="PROTEASOME_BETA_2"/>
    <property type="match status" value="1"/>
</dbReference>
<keyword evidence="13" id="KW-1185">Reference proteome</keyword>
<keyword evidence="3" id="KW-0645">Protease</keyword>
<dbReference type="PhylomeDB" id="B3MMF5"/>
<dbReference type="InterPro" id="IPR016050">
    <property type="entry name" value="Proteasome_bsu_CS"/>
</dbReference>
<sequence length="308" mass="34199">MALEEISGMNKWSFMKSRGALVLEKARKEIKKASCNMANPLMLMAPPFDKPKETLKYLADKGNVKMDFHHGTTTLGFIYQGGIVLCVDSRATAGAYIGSHGMKKVVPISDYMLSTIAGGAADCSYWDRVLTREVRLYELRHKERMPVKSAARFLANIAYQYRGMGLSMSIILAGWSDEGPSLVYVDADGLSVPGKLFSAGSGGECALGLLDTEYRYKMSDEKAFDLAFRSIYHASSRDVYTGGVVSCYHLDKKGWRLVAAKDSEELREDLASRMTPHNTNPVYNFGELHAETADDELGSPMQKRRRTD</sequence>
<protein>
    <recommendedName>
        <fullName evidence="11">Proteasome subunit beta</fullName>
    </recommendedName>
</protein>
<comment type="subunit">
    <text evidence="11">Component of the proteasome complex.</text>
</comment>
<dbReference type="Pfam" id="PF00227">
    <property type="entry name" value="Proteasome"/>
    <property type="match status" value="1"/>
</dbReference>
<keyword evidence="6 11" id="KW-0647">Proteasome</keyword>
<proteinExistence type="inferred from homology"/>
<dbReference type="GO" id="GO:0051603">
    <property type="term" value="P:proteolysis involved in protein catabolic process"/>
    <property type="evidence" value="ECO:0007669"/>
    <property type="project" value="InterPro"/>
</dbReference>
<dbReference type="HOGENOM" id="CLU_035750_7_1_1"/>
<evidence type="ECO:0000256" key="10">
    <source>
        <dbReference type="PIRSR" id="PIRSR600243-1"/>
    </source>
</evidence>
<dbReference type="GO" id="GO:0004298">
    <property type="term" value="F:threonine-type endopeptidase activity"/>
    <property type="evidence" value="ECO:0007669"/>
    <property type="project" value="UniProtKB-KW"/>
</dbReference>
<comment type="similarity">
    <text evidence="11">Belongs to the peptidase T1B family.</text>
</comment>
<dbReference type="Proteomes" id="UP000007801">
    <property type="component" value="Unassembled WGS sequence"/>
</dbReference>
<dbReference type="InterPro" id="IPR023333">
    <property type="entry name" value="Proteasome_suB-type"/>
</dbReference>
<dbReference type="STRING" id="7217.B3MMF5"/>
<keyword evidence="4" id="KW-0888">Threonine protease</keyword>
<comment type="catalytic activity">
    <reaction evidence="1">
        <text>Cleavage of peptide bonds with very broad specificity.</text>
        <dbReference type="EC" id="3.4.25.1"/>
    </reaction>
</comment>
<comment type="subunit">
    <text evidence="9">The 26S proteasome consists of a 20S proteasome core and two 19S regulatory subunits. The 20S proteasome core is composed of 28 subunits that are arranged in four stacked rings, resulting in a barrel-shaped structure. The two end rings are each formed by seven alpha subunits, and the two central rings are each formed by seven beta subunits. The catalytic chamber with the active sites is on the inside of the barrel.</text>
</comment>
<dbReference type="InParanoid" id="B3MMF5"/>
<dbReference type="eggNOG" id="KOG0175">
    <property type="taxonomic scope" value="Eukaryota"/>
</dbReference>
<keyword evidence="2 11" id="KW-0963">Cytoplasm</keyword>
<evidence type="ECO:0000256" key="5">
    <source>
        <dbReference type="ARBA" id="ARBA00022801"/>
    </source>
</evidence>
<comment type="function">
    <text evidence="8">Non-catalytic component of the proteasome, a multicatalytic proteinase complex which is characterized by its ability to cleave peptides with Arg, Phe, Tyr, Leu, and Glu adjacent to the leaving group at neutral or slightly basic pH. The proteasome has an ATP-dependent proteolytic activity.</text>
</comment>
<comment type="function">
    <text evidence="11">Component of the proteasome, a multicatalytic proteinase complex which is characterized by its ability to cleave peptides with Arg, Phe, Tyr, Leu, and Glu adjacent to the leaving group at neutral or slightly basic pH. The proteasome has an ATP-dependent proteolytic activity.</text>
</comment>
<dbReference type="OrthoDB" id="37597at2759"/>
<evidence type="ECO:0000313" key="13">
    <source>
        <dbReference type="Proteomes" id="UP000007801"/>
    </source>
</evidence>
<evidence type="ECO:0000313" key="12">
    <source>
        <dbReference type="EMBL" id="EDV30901.1"/>
    </source>
</evidence>
<dbReference type="CDD" id="cd03761">
    <property type="entry name" value="proteasome_beta_type_5"/>
    <property type="match status" value="1"/>
</dbReference>
<dbReference type="InterPro" id="IPR029055">
    <property type="entry name" value="Ntn_hydrolases_N"/>
</dbReference>
<organism evidence="12 13">
    <name type="scientific">Drosophila ananassae</name>
    <name type="common">Fruit fly</name>
    <dbReference type="NCBI Taxonomy" id="7217"/>
    <lineage>
        <taxon>Eukaryota</taxon>
        <taxon>Metazoa</taxon>
        <taxon>Ecdysozoa</taxon>
        <taxon>Arthropoda</taxon>
        <taxon>Hexapoda</taxon>
        <taxon>Insecta</taxon>
        <taxon>Pterygota</taxon>
        <taxon>Neoptera</taxon>
        <taxon>Endopterygota</taxon>
        <taxon>Diptera</taxon>
        <taxon>Brachycera</taxon>
        <taxon>Muscomorpha</taxon>
        <taxon>Ephydroidea</taxon>
        <taxon>Drosophilidae</taxon>
        <taxon>Drosophila</taxon>
        <taxon>Sophophora</taxon>
    </lineage>
</organism>
<dbReference type="SUPFAM" id="SSF56235">
    <property type="entry name" value="N-terminal nucleophile aminohydrolases (Ntn hydrolases)"/>
    <property type="match status" value="1"/>
</dbReference>